<reference evidence="1 2" key="1">
    <citation type="submission" date="2014-12" db="EMBL/GenBank/DDBJ databases">
        <title>Complete genome sequence of Bifidobacterium longum subsp. infantis BT1.</title>
        <authorList>
            <person name="Kim J.F."/>
            <person name="Kwak M.-J."/>
        </authorList>
    </citation>
    <scope>NUCLEOTIDE SEQUENCE [LARGE SCALE GENOMIC DNA]</scope>
    <source>
        <strain evidence="1 2">BT1</strain>
    </source>
</reference>
<dbReference type="RefSeq" id="WP_060621194.1">
    <property type="nucleotide sequence ID" value="NZ_JBPFJQ010000007.1"/>
</dbReference>
<evidence type="ECO:0000313" key="2">
    <source>
        <dbReference type="Proteomes" id="UP000067206"/>
    </source>
</evidence>
<dbReference type="PATRIC" id="fig|1682.24.peg.2091"/>
<accession>A0A0M4MII5</accession>
<proteinExistence type="predicted"/>
<organism evidence="1 2">
    <name type="scientific">Bifidobacterium longum subsp. infantis</name>
    <dbReference type="NCBI Taxonomy" id="1682"/>
    <lineage>
        <taxon>Bacteria</taxon>
        <taxon>Bacillati</taxon>
        <taxon>Actinomycetota</taxon>
        <taxon>Actinomycetes</taxon>
        <taxon>Bifidobacteriales</taxon>
        <taxon>Bifidobacteriaceae</taxon>
        <taxon>Bifidobacterium</taxon>
    </lineage>
</organism>
<protein>
    <submittedName>
        <fullName evidence="1">Uncharacterized protein</fullName>
    </submittedName>
</protein>
<sequence length="76" mass="7943">MKKTARPVSESSAFDGRVVLGLDGLGLVPVSQRHVASGSRAGVWLIGCEIEDGVVPVLHGLRGGRAHTLVMAGRRV</sequence>
<gene>
    <name evidence="1" type="ORF">RY67_2145</name>
</gene>
<dbReference type="AlphaFoldDB" id="A0A0M4MII5"/>
<dbReference type="EMBL" id="CP010411">
    <property type="protein sequence ID" value="ALE10142.1"/>
    <property type="molecule type" value="Genomic_DNA"/>
</dbReference>
<dbReference type="Proteomes" id="UP000067206">
    <property type="component" value="Chromosome"/>
</dbReference>
<name>A0A0M4MII5_BIFLI</name>
<evidence type="ECO:0000313" key="1">
    <source>
        <dbReference type="EMBL" id="ALE10142.1"/>
    </source>
</evidence>